<proteinExistence type="inferred from homology"/>
<evidence type="ECO:0000259" key="13">
    <source>
        <dbReference type="Pfam" id="PF02163"/>
    </source>
</evidence>
<accession>A0ABV8AYL8</accession>
<dbReference type="Pfam" id="PF02163">
    <property type="entry name" value="Peptidase_M50"/>
    <property type="match status" value="1"/>
</dbReference>
<feature type="transmembrane region" description="Helical" evidence="12">
    <location>
        <begin position="84"/>
        <end position="112"/>
    </location>
</feature>
<evidence type="ECO:0000256" key="8">
    <source>
        <dbReference type="ARBA" id="ARBA00022833"/>
    </source>
</evidence>
<dbReference type="RefSeq" id="WP_377913135.1">
    <property type="nucleotide sequence ID" value="NZ_JBHRZT010000020.1"/>
</dbReference>
<dbReference type="PANTHER" id="PTHR39188:SF3">
    <property type="entry name" value="STAGE IV SPORULATION PROTEIN FB"/>
    <property type="match status" value="1"/>
</dbReference>
<evidence type="ECO:0000256" key="2">
    <source>
        <dbReference type="ARBA" id="ARBA00004141"/>
    </source>
</evidence>
<sequence length="288" mass="33723">MSKILFLLTNIHIHPLFWAVFGIGIVTAHFQQLVILFFIVLIHELGHAAAASFFSWRIKRIMLLPFGGVAEVEEHGNRPFREELIVIISGPLTHLVLMAISYVLVSFSIISYELHQQFIVQNMMILGFNLLPIWPLDGGKLLFLFFTRTLPFLQAYKKMLYASGSLLAGLLLFSAFFYFQQLHLWMVLGFLGFSIYHEWRHRQYVYLRFLLDRYHSKERNISQLKPLLAAAGDPIQHVLEQFQRGCKHVIIVRNKENEQIQLDENELLHAYFVERRLHAPIEEVIPFY</sequence>
<dbReference type="EC" id="3.4.24.-" evidence="14"/>
<feature type="transmembrane region" description="Helical" evidence="12">
    <location>
        <begin position="159"/>
        <end position="176"/>
    </location>
</feature>
<evidence type="ECO:0000256" key="12">
    <source>
        <dbReference type="SAM" id="Phobius"/>
    </source>
</evidence>
<feature type="transmembrane region" description="Helical" evidence="12">
    <location>
        <begin position="34"/>
        <end position="56"/>
    </location>
</feature>
<keyword evidence="6" id="KW-0479">Metal-binding</keyword>
<keyword evidence="7 14" id="KW-0378">Hydrolase</keyword>
<feature type="transmembrane region" description="Helical" evidence="12">
    <location>
        <begin position="7"/>
        <end position="28"/>
    </location>
</feature>
<protein>
    <submittedName>
        <fullName evidence="14">M50 family metallopeptidase</fullName>
        <ecNumber evidence="14">3.4.24.-</ecNumber>
    </submittedName>
</protein>
<evidence type="ECO:0000256" key="5">
    <source>
        <dbReference type="ARBA" id="ARBA00022692"/>
    </source>
</evidence>
<comment type="subcellular location">
    <subcellularLocation>
        <location evidence="2">Membrane</location>
        <topology evidence="2">Multi-pass membrane protein</topology>
    </subcellularLocation>
</comment>
<name>A0ABV8AYL8_9BACI</name>
<dbReference type="InterPro" id="IPR008915">
    <property type="entry name" value="Peptidase_M50"/>
</dbReference>
<keyword evidence="4" id="KW-0645">Protease</keyword>
<comment type="cofactor">
    <cofactor evidence="1">
        <name>Zn(2+)</name>
        <dbReference type="ChEBI" id="CHEBI:29105"/>
    </cofactor>
</comment>
<keyword evidence="15" id="KW-1185">Reference proteome</keyword>
<keyword evidence="9 12" id="KW-1133">Transmembrane helix</keyword>
<evidence type="ECO:0000256" key="11">
    <source>
        <dbReference type="ARBA" id="ARBA00023136"/>
    </source>
</evidence>
<dbReference type="Proteomes" id="UP001595752">
    <property type="component" value="Unassembled WGS sequence"/>
</dbReference>
<keyword evidence="10" id="KW-0482">Metalloprotease</keyword>
<evidence type="ECO:0000256" key="3">
    <source>
        <dbReference type="ARBA" id="ARBA00007931"/>
    </source>
</evidence>
<organism evidence="14 15">
    <name type="scientific">Bacillus songklensis</name>
    <dbReference type="NCBI Taxonomy" id="1069116"/>
    <lineage>
        <taxon>Bacteria</taxon>
        <taxon>Bacillati</taxon>
        <taxon>Bacillota</taxon>
        <taxon>Bacilli</taxon>
        <taxon>Bacillales</taxon>
        <taxon>Bacillaceae</taxon>
        <taxon>Bacillus</taxon>
    </lineage>
</organism>
<feature type="transmembrane region" description="Helical" evidence="12">
    <location>
        <begin position="124"/>
        <end position="147"/>
    </location>
</feature>
<keyword evidence="5 12" id="KW-0812">Transmembrane</keyword>
<dbReference type="PANTHER" id="PTHR39188">
    <property type="entry name" value="MEMBRANE-ASSOCIATED ZINC METALLOPROTEASE M50B"/>
    <property type="match status" value="1"/>
</dbReference>
<evidence type="ECO:0000256" key="10">
    <source>
        <dbReference type="ARBA" id="ARBA00023049"/>
    </source>
</evidence>
<evidence type="ECO:0000256" key="6">
    <source>
        <dbReference type="ARBA" id="ARBA00022723"/>
    </source>
</evidence>
<keyword evidence="8" id="KW-0862">Zinc</keyword>
<dbReference type="CDD" id="cd06161">
    <property type="entry name" value="S2P-M50_SpoIVFB"/>
    <property type="match status" value="1"/>
</dbReference>
<feature type="transmembrane region" description="Helical" evidence="12">
    <location>
        <begin position="182"/>
        <end position="199"/>
    </location>
</feature>
<evidence type="ECO:0000313" key="15">
    <source>
        <dbReference type="Proteomes" id="UP001595752"/>
    </source>
</evidence>
<reference evidence="15" key="1">
    <citation type="journal article" date="2019" name="Int. J. Syst. Evol. Microbiol.">
        <title>The Global Catalogue of Microorganisms (GCM) 10K type strain sequencing project: providing services to taxonomists for standard genome sequencing and annotation.</title>
        <authorList>
            <consortium name="The Broad Institute Genomics Platform"/>
            <consortium name="The Broad Institute Genome Sequencing Center for Infectious Disease"/>
            <person name="Wu L."/>
            <person name="Ma J."/>
        </authorList>
    </citation>
    <scope>NUCLEOTIDE SEQUENCE [LARGE SCALE GENOMIC DNA]</scope>
    <source>
        <strain evidence="15">CCUG 61889</strain>
    </source>
</reference>
<comment type="caution">
    <text evidence="14">The sequence shown here is derived from an EMBL/GenBank/DDBJ whole genome shotgun (WGS) entry which is preliminary data.</text>
</comment>
<evidence type="ECO:0000256" key="9">
    <source>
        <dbReference type="ARBA" id="ARBA00022989"/>
    </source>
</evidence>
<dbReference type="GO" id="GO:0016787">
    <property type="term" value="F:hydrolase activity"/>
    <property type="evidence" value="ECO:0007669"/>
    <property type="project" value="UniProtKB-KW"/>
</dbReference>
<evidence type="ECO:0000313" key="14">
    <source>
        <dbReference type="EMBL" id="MFC3883083.1"/>
    </source>
</evidence>
<gene>
    <name evidence="14" type="ORF">ACFOU2_05970</name>
</gene>
<evidence type="ECO:0000256" key="7">
    <source>
        <dbReference type="ARBA" id="ARBA00022801"/>
    </source>
</evidence>
<evidence type="ECO:0000256" key="1">
    <source>
        <dbReference type="ARBA" id="ARBA00001947"/>
    </source>
</evidence>
<feature type="domain" description="Peptidase M50" evidence="13">
    <location>
        <begin position="33"/>
        <end position="108"/>
    </location>
</feature>
<keyword evidence="11 12" id="KW-0472">Membrane</keyword>
<evidence type="ECO:0000256" key="4">
    <source>
        <dbReference type="ARBA" id="ARBA00022670"/>
    </source>
</evidence>
<comment type="similarity">
    <text evidence="3">Belongs to the peptidase M50B family.</text>
</comment>
<dbReference type="EMBL" id="JBHRZT010000020">
    <property type="protein sequence ID" value="MFC3883083.1"/>
    <property type="molecule type" value="Genomic_DNA"/>
</dbReference>